<proteinExistence type="predicted"/>
<dbReference type="EMBL" id="UINC01217223">
    <property type="protein sequence ID" value="SVE43733.1"/>
    <property type="molecule type" value="Genomic_DNA"/>
</dbReference>
<feature type="non-terminal residue" evidence="1">
    <location>
        <position position="141"/>
    </location>
</feature>
<evidence type="ECO:0000313" key="1">
    <source>
        <dbReference type="EMBL" id="SVE43733.1"/>
    </source>
</evidence>
<protein>
    <recommendedName>
        <fullName evidence="2">Peptidase M15B domain-containing protein</fullName>
    </recommendedName>
</protein>
<gene>
    <name evidence="1" type="ORF">METZ01_LOCUS496587</name>
</gene>
<organism evidence="1">
    <name type="scientific">marine metagenome</name>
    <dbReference type="NCBI Taxonomy" id="408172"/>
    <lineage>
        <taxon>unclassified sequences</taxon>
        <taxon>metagenomes</taxon>
        <taxon>ecological metagenomes</taxon>
    </lineage>
</organism>
<dbReference type="Gene3D" id="3.30.1380.10">
    <property type="match status" value="1"/>
</dbReference>
<sequence length="141" mass="16522">MHPRFKKRLEAFFDDPRIRGRVSVSSGCRSYAKQTYFYKKYLSGKGNLAANPDPRFGPIGFDGRGIWLGSWHQQQLDGWCYAVDFHRINNDLHTWEINSIAKEYGLHPTVDGEWWHHQPRKSTEWFEAPALEARVIKEEGK</sequence>
<dbReference type="AlphaFoldDB" id="A0A383DHE6"/>
<dbReference type="InterPro" id="IPR009045">
    <property type="entry name" value="Zn_M74/Hedgehog-like"/>
</dbReference>
<reference evidence="1" key="1">
    <citation type="submission" date="2018-05" db="EMBL/GenBank/DDBJ databases">
        <authorList>
            <person name="Lanie J.A."/>
            <person name="Ng W.-L."/>
            <person name="Kazmierczak K.M."/>
            <person name="Andrzejewski T.M."/>
            <person name="Davidsen T.M."/>
            <person name="Wayne K.J."/>
            <person name="Tettelin H."/>
            <person name="Glass J.I."/>
            <person name="Rusch D."/>
            <person name="Podicherti R."/>
            <person name="Tsui H.-C.T."/>
            <person name="Winkler M.E."/>
        </authorList>
    </citation>
    <scope>NUCLEOTIDE SEQUENCE</scope>
</reference>
<evidence type="ECO:0008006" key="2">
    <source>
        <dbReference type="Google" id="ProtNLM"/>
    </source>
</evidence>
<name>A0A383DHE6_9ZZZZ</name>
<dbReference type="SUPFAM" id="SSF55166">
    <property type="entry name" value="Hedgehog/DD-peptidase"/>
    <property type="match status" value="1"/>
</dbReference>
<accession>A0A383DHE6</accession>